<protein>
    <submittedName>
        <fullName evidence="1">Uncharacterized protein</fullName>
    </submittedName>
</protein>
<dbReference type="EMBL" id="QRYT01000037">
    <property type="protein sequence ID" value="RGV06588.1"/>
    <property type="molecule type" value="Genomic_DNA"/>
</dbReference>
<reference evidence="1 2" key="1">
    <citation type="submission" date="2018-08" db="EMBL/GenBank/DDBJ databases">
        <title>A genome reference for cultivated species of the human gut microbiota.</title>
        <authorList>
            <person name="Zou Y."/>
            <person name="Xue W."/>
            <person name="Luo G."/>
        </authorList>
    </citation>
    <scope>NUCLEOTIDE SEQUENCE [LARGE SCALE GENOMIC DNA]</scope>
    <source>
        <strain evidence="1 2">AF14-8</strain>
    </source>
</reference>
<dbReference type="RefSeq" id="WP_005778769.1">
    <property type="nucleotide sequence ID" value="NZ_QRYT01000037.1"/>
</dbReference>
<name>A0A412VJE3_PHOVU</name>
<comment type="caution">
    <text evidence="1">The sequence shown here is derived from an EMBL/GenBank/DDBJ whole genome shotgun (WGS) entry which is preliminary data.</text>
</comment>
<accession>A0A412VJE3</accession>
<evidence type="ECO:0000313" key="2">
    <source>
        <dbReference type="Proteomes" id="UP000285379"/>
    </source>
</evidence>
<dbReference type="Proteomes" id="UP000285379">
    <property type="component" value="Unassembled WGS sequence"/>
</dbReference>
<organism evidence="1 2">
    <name type="scientific">Phocaeicola vulgatus</name>
    <name type="common">Bacteroides vulgatus</name>
    <dbReference type="NCBI Taxonomy" id="821"/>
    <lineage>
        <taxon>Bacteria</taxon>
        <taxon>Pseudomonadati</taxon>
        <taxon>Bacteroidota</taxon>
        <taxon>Bacteroidia</taxon>
        <taxon>Bacteroidales</taxon>
        <taxon>Bacteroidaceae</taxon>
        <taxon>Phocaeicola</taxon>
    </lineage>
</organism>
<gene>
    <name evidence="1" type="ORF">DWW27_14645</name>
</gene>
<evidence type="ECO:0000313" key="1">
    <source>
        <dbReference type="EMBL" id="RGV06588.1"/>
    </source>
</evidence>
<sequence>MKIGKELALIAKKKGICQEWFDQMKTLDDKDRLLEMYVRGIDFCLSNDFPTNDYIRENFVGRMEEYGVHLDESLNTANDRRVVALGRCIGRVEINNFGVSEIFVKHESDLIIIAKGNSFVMIDMFDDSKLHVIASADSKVCVNHYGGTLKTESSERAVIKVIEKYKKTY</sequence>
<proteinExistence type="predicted"/>
<dbReference type="AlphaFoldDB" id="A0A412VJE3"/>